<gene>
    <name evidence="1" type="ORF">METZ01_LOCUS131276</name>
</gene>
<name>A0A381YP74_9ZZZZ</name>
<reference evidence="1" key="1">
    <citation type="submission" date="2018-05" db="EMBL/GenBank/DDBJ databases">
        <authorList>
            <person name="Lanie J.A."/>
            <person name="Ng W.-L."/>
            <person name="Kazmierczak K.M."/>
            <person name="Andrzejewski T.M."/>
            <person name="Davidsen T.M."/>
            <person name="Wayne K.J."/>
            <person name="Tettelin H."/>
            <person name="Glass J.I."/>
            <person name="Rusch D."/>
            <person name="Podicherti R."/>
            <person name="Tsui H.-C.T."/>
            <person name="Winkler M.E."/>
        </authorList>
    </citation>
    <scope>NUCLEOTIDE SEQUENCE</scope>
</reference>
<accession>A0A381YP74</accession>
<protein>
    <recommendedName>
        <fullName evidence="2">PI3K/PI4K catalytic domain-containing protein</fullName>
    </recommendedName>
</protein>
<dbReference type="EMBL" id="UINC01018631">
    <property type="protein sequence ID" value="SVA78422.1"/>
    <property type="molecule type" value="Genomic_DNA"/>
</dbReference>
<dbReference type="AlphaFoldDB" id="A0A381YP74"/>
<sequence length="234" mass="26697">MAARVNTKQEILEVLTAGEIVSAILTPKGSNYTFLVGIDDGHGRITKAIYKPQQGEAPLWDFEQGTLFKREYASYLLSQSLGWDFIPETVIREGPYGIGSVQLYITHEEGSFYQSVRTSHSEQLLVIAVFDIIANNADRKDSHCIKDNDGKIWGIDQGLTFNNKLKLRTAIWDFWGQPIPKEVLRTLRLFDKRYPDKFRDMADEFAKLLTPIEIEALLQRINWLTTLGKFPEVA</sequence>
<evidence type="ECO:0000313" key="1">
    <source>
        <dbReference type="EMBL" id="SVA78422.1"/>
    </source>
</evidence>
<proteinExistence type="predicted"/>
<organism evidence="1">
    <name type="scientific">marine metagenome</name>
    <dbReference type="NCBI Taxonomy" id="408172"/>
    <lineage>
        <taxon>unclassified sequences</taxon>
        <taxon>metagenomes</taxon>
        <taxon>ecological metagenomes</taxon>
    </lineage>
</organism>
<evidence type="ECO:0008006" key="2">
    <source>
        <dbReference type="Google" id="ProtNLM"/>
    </source>
</evidence>